<dbReference type="SUPFAM" id="SSF90257">
    <property type="entry name" value="Myosin rod fragments"/>
    <property type="match status" value="1"/>
</dbReference>
<keyword evidence="4" id="KW-1185">Reference proteome</keyword>
<dbReference type="RefSeq" id="WP_220561492.1">
    <property type="nucleotide sequence ID" value="NZ_CP074133.1"/>
</dbReference>
<feature type="transmembrane region" description="Helical" evidence="2">
    <location>
        <begin position="6"/>
        <end position="28"/>
    </location>
</feature>
<dbReference type="EMBL" id="CP074133">
    <property type="protein sequence ID" value="QUX20297.1"/>
    <property type="molecule type" value="Genomic_DNA"/>
</dbReference>
<evidence type="ECO:0008006" key="5">
    <source>
        <dbReference type="Google" id="ProtNLM"/>
    </source>
</evidence>
<name>A0ABX8BDH5_9ACTN</name>
<evidence type="ECO:0000256" key="1">
    <source>
        <dbReference type="SAM" id="Coils"/>
    </source>
</evidence>
<dbReference type="Gene3D" id="1.20.5.340">
    <property type="match status" value="1"/>
</dbReference>
<reference evidence="3 4" key="1">
    <citation type="submission" date="2021-05" db="EMBL/GenBank/DDBJ databases">
        <title>Direct Submission.</title>
        <authorList>
            <person name="Li K."/>
            <person name="Gao J."/>
        </authorList>
    </citation>
    <scope>NUCLEOTIDE SEQUENCE [LARGE SCALE GENOMIC DNA]</scope>
    <source>
        <strain evidence="3 4">Mg02</strain>
    </source>
</reference>
<proteinExistence type="predicted"/>
<gene>
    <name evidence="3" type="ORF">KGD84_17360</name>
</gene>
<dbReference type="Proteomes" id="UP000676079">
    <property type="component" value="Chromosome"/>
</dbReference>
<evidence type="ECO:0000313" key="3">
    <source>
        <dbReference type="EMBL" id="QUX20297.1"/>
    </source>
</evidence>
<keyword evidence="2" id="KW-0472">Membrane</keyword>
<organism evidence="3 4">
    <name type="scientific">Nocardiopsis changdeensis</name>
    <dbReference type="NCBI Taxonomy" id="2831969"/>
    <lineage>
        <taxon>Bacteria</taxon>
        <taxon>Bacillati</taxon>
        <taxon>Actinomycetota</taxon>
        <taxon>Actinomycetes</taxon>
        <taxon>Streptosporangiales</taxon>
        <taxon>Nocardiopsidaceae</taxon>
        <taxon>Nocardiopsis</taxon>
    </lineage>
</organism>
<sequence>MMGLDGVVIGGAGASLLGAVAWAISLLFRAAQTRSDAGTATVTDAAAANAALVSSLNGLQQENERLRARVSSLEDELSQRDERIDALEARIREMESRLHDEQTRLRRMADELAELRQR</sequence>
<keyword evidence="1" id="KW-0175">Coiled coil</keyword>
<evidence type="ECO:0000313" key="4">
    <source>
        <dbReference type="Proteomes" id="UP000676079"/>
    </source>
</evidence>
<protein>
    <recommendedName>
        <fullName evidence="5">DUF2746 domain-containing protein</fullName>
    </recommendedName>
</protein>
<evidence type="ECO:0000256" key="2">
    <source>
        <dbReference type="SAM" id="Phobius"/>
    </source>
</evidence>
<keyword evidence="2" id="KW-0812">Transmembrane</keyword>
<keyword evidence="2" id="KW-1133">Transmembrane helix</keyword>
<feature type="coiled-coil region" evidence="1">
    <location>
        <begin position="49"/>
        <end position="118"/>
    </location>
</feature>
<accession>A0ABX8BDH5</accession>